<dbReference type="PANTHER" id="PTHR47618:SF1">
    <property type="entry name" value="BIFUNCTIONAL OLIGORIBONUCLEASE AND PAP PHOSPHATASE NRNA"/>
    <property type="match status" value="1"/>
</dbReference>
<organism evidence="3 4">
    <name type="scientific">Pediococcus cellicola</name>
    <dbReference type="NCBI Taxonomy" id="319652"/>
    <lineage>
        <taxon>Bacteria</taxon>
        <taxon>Bacillati</taxon>
        <taxon>Bacillota</taxon>
        <taxon>Bacilli</taxon>
        <taxon>Lactobacillales</taxon>
        <taxon>Lactobacillaceae</taxon>
        <taxon>Pediococcus</taxon>
    </lineage>
</organism>
<feature type="domain" description="DHHA1" evidence="2">
    <location>
        <begin position="241"/>
        <end position="307"/>
    </location>
</feature>
<dbReference type="PATRIC" id="fig|319652.3.peg.1407"/>
<dbReference type="AlphaFoldDB" id="A0A0R2IYR9"/>
<dbReference type="STRING" id="319652.IV80_GL001390"/>
<dbReference type="PANTHER" id="PTHR47618">
    <property type="entry name" value="BIFUNCTIONAL OLIGORIBONUCLEASE AND PAP PHOSPHATASE NRNA"/>
    <property type="match status" value="1"/>
</dbReference>
<reference evidence="3 4" key="1">
    <citation type="journal article" date="2015" name="Genome Announc.">
        <title>Expanding the biotechnology potential of lactobacilli through comparative genomics of 213 strains and associated genera.</title>
        <authorList>
            <person name="Sun Z."/>
            <person name="Harris H.M."/>
            <person name="McCann A."/>
            <person name="Guo C."/>
            <person name="Argimon S."/>
            <person name="Zhang W."/>
            <person name="Yang X."/>
            <person name="Jeffery I.B."/>
            <person name="Cooney J.C."/>
            <person name="Kagawa T.F."/>
            <person name="Liu W."/>
            <person name="Song Y."/>
            <person name="Salvetti E."/>
            <person name="Wrobel A."/>
            <person name="Rasinkangas P."/>
            <person name="Parkhill J."/>
            <person name="Rea M.C."/>
            <person name="O'Sullivan O."/>
            <person name="Ritari J."/>
            <person name="Douillard F.P."/>
            <person name="Paul Ross R."/>
            <person name="Yang R."/>
            <person name="Briner A.E."/>
            <person name="Felis G.E."/>
            <person name="de Vos W.M."/>
            <person name="Barrangou R."/>
            <person name="Klaenhammer T.R."/>
            <person name="Caufield P.W."/>
            <person name="Cui Y."/>
            <person name="Zhang H."/>
            <person name="O'Toole P.W."/>
        </authorList>
    </citation>
    <scope>NUCLEOTIDE SEQUENCE [LARGE SCALE GENOMIC DNA]</scope>
    <source>
        <strain evidence="3 4">DSM 17757</strain>
    </source>
</reference>
<proteinExistence type="predicted"/>
<dbReference type="RefSeq" id="WP_057750678.1">
    <property type="nucleotide sequence ID" value="NZ_BJVH01000002.1"/>
</dbReference>
<evidence type="ECO:0000313" key="3">
    <source>
        <dbReference type="EMBL" id="KRN66797.1"/>
    </source>
</evidence>
<dbReference type="Pfam" id="PF01368">
    <property type="entry name" value="DHH"/>
    <property type="match status" value="1"/>
</dbReference>
<sequence length="309" mass="34220">MISKIMALILQHQRIFVYRHVNPDFDAIGTQSALTAMLRLSFPEKQVIAVGLPKPSLAWISEDMTVEKLPSTVDLTIVVDCANRARIAGPLPVSPTVKIDHHPDLDPYAQLNWVEPQMASCAEMIYKLYQTYPERLKINADIAGKLYAGIIGDTVNFSTTDTTSQTFDVASKLYQLGIDGAKISQQVTAVDLKLSKLMGFVFENIKINQRGLATLVIPQALLRRLQIPWGSEDSIVALPARLKEVKIWLLFIESPEGQYRVHLRSKFVPINAVAQQFGGGGHLLASGTYVKNLQVGEQLIAATNRLLVM</sequence>
<dbReference type="GO" id="GO:0003676">
    <property type="term" value="F:nucleic acid binding"/>
    <property type="evidence" value="ECO:0007669"/>
    <property type="project" value="InterPro"/>
</dbReference>
<dbReference type="Gene3D" id="3.10.310.30">
    <property type="match status" value="1"/>
</dbReference>
<keyword evidence="4" id="KW-1185">Reference proteome</keyword>
<evidence type="ECO:0000259" key="1">
    <source>
        <dbReference type="Pfam" id="PF01368"/>
    </source>
</evidence>
<dbReference type="Proteomes" id="UP000051568">
    <property type="component" value="Unassembled WGS sequence"/>
</dbReference>
<name>A0A0R2IYR9_9LACO</name>
<dbReference type="InterPro" id="IPR038763">
    <property type="entry name" value="DHH_sf"/>
</dbReference>
<dbReference type="Pfam" id="PF02272">
    <property type="entry name" value="DHHA1"/>
    <property type="match status" value="1"/>
</dbReference>
<dbReference type="InterPro" id="IPR001667">
    <property type="entry name" value="DDH_dom"/>
</dbReference>
<dbReference type="Gene3D" id="3.90.1640.10">
    <property type="entry name" value="inorganic pyrophosphatase (n-terminal core)"/>
    <property type="match status" value="1"/>
</dbReference>
<dbReference type="InterPro" id="IPR051319">
    <property type="entry name" value="Oligoribo/pAp-PDE_c-di-AMP_PDE"/>
</dbReference>
<dbReference type="EMBL" id="JQBR01000004">
    <property type="protein sequence ID" value="KRN66797.1"/>
    <property type="molecule type" value="Genomic_DNA"/>
</dbReference>
<dbReference type="OrthoDB" id="9803668at2"/>
<dbReference type="InterPro" id="IPR003156">
    <property type="entry name" value="DHHA1_dom"/>
</dbReference>
<feature type="domain" description="DDH" evidence="1">
    <location>
        <begin position="14"/>
        <end position="150"/>
    </location>
</feature>
<dbReference type="SUPFAM" id="SSF64182">
    <property type="entry name" value="DHH phosphoesterases"/>
    <property type="match status" value="1"/>
</dbReference>
<evidence type="ECO:0000259" key="2">
    <source>
        <dbReference type="Pfam" id="PF02272"/>
    </source>
</evidence>
<evidence type="ECO:0000313" key="4">
    <source>
        <dbReference type="Proteomes" id="UP000051568"/>
    </source>
</evidence>
<protein>
    <submittedName>
        <fullName evidence="3">Exopolyphosphatase-related protein</fullName>
    </submittedName>
</protein>
<comment type="caution">
    <text evidence="3">The sequence shown here is derived from an EMBL/GenBank/DDBJ whole genome shotgun (WGS) entry which is preliminary data.</text>
</comment>
<accession>A0A0R2IYR9</accession>
<gene>
    <name evidence="3" type="ORF">IV80_GL001390</name>
</gene>